<dbReference type="AlphaFoldDB" id="A0A254TEV2"/>
<keyword evidence="1" id="KW-0812">Transmembrane</keyword>
<keyword evidence="3" id="KW-1185">Reference proteome</keyword>
<keyword evidence="1" id="KW-1133">Transmembrane helix</keyword>
<proteinExistence type="predicted"/>
<reference evidence="2 3" key="1">
    <citation type="submission" date="2016-02" db="EMBL/GenBank/DDBJ databases">
        <authorList>
            <person name="Wen L."/>
            <person name="He K."/>
            <person name="Yang H."/>
        </authorList>
    </citation>
    <scope>NUCLEOTIDE SEQUENCE [LARGE SCALE GENOMIC DNA]</scope>
    <source>
        <strain evidence="2 3">TSA40</strain>
    </source>
</reference>
<evidence type="ECO:0000256" key="1">
    <source>
        <dbReference type="SAM" id="Phobius"/>
    </source>
</evidence>
<evidence type="ECO:0000313" key="3">
    <source>
        <dbReference type="Proteomes" id="UP000197535"/>
    </source>
</evidence>
<dbReference type="RefSeq" id="WP_088705992.1">
    <property type="nucleotide sequence ID" value="NZ_LSTO01000001.1"/>
</dbReference>
<feature type="transmembrane region" description="Helical" evidence="1">
    <location>
        <begin position="29"/>
        <end position="52"/>
    </location>
</feature>
<feature type="transmembrane region" description="Helical" evidence="1">
    <location>
        <begin position="5"/>
        <end position="23"/>
    </location>
</feature>
<organism evidence="2 3">
    <name type="scientific">Noviherbaspirillum denitrificans</name>
    <dbReference type="NCBI Taxonomy" id="1968433"/>
    <lineage>
        <taxon>Bacteria</taxon>
        <taxon>Pseudomonadati</taxon>
        <taxon>Pseudomonadota</taxon>
        <taxon>Betaproteobacteria</taxon>
        <taxon>Burkholderiales</taxon>
        <taxon>Oxalobacteraceae</taxon>
        <taxon>Noviherbaspirillum</taxon>
    </lineage>
</organism>
<comment type="caution">
    <text evidence="2">The sequence shown here is derived from an EMBL/GenBank/DDBJ whole genome shotgun (WGS) entry which is preliminary data.</text>
</comment>
<sequence length="496" mass="52208">MILNLLVLALSAAVWISAVWLLLLPRLAVWPDVALVALHAIPPACITVAWIFQRRRIQGRHADEAQAREEKAQAERAAAHEAGRKAYDEEIRHRRFACDCRMIVFSRVSLAAPLPLPDPGLPNVDIRPVELETATSPEGSLIERLAPALGQALSSMYSTCRASLAFPVYVVPPADVPGEEVLSCVRALQASCAAELAPEMGRVAAVAPILFLPSGESVPDRILSLFESAPELPGAILLAFDSPHARIASADGFIDEPDAAAIAHERLAGKAGEAVVALLVTNASLPSMLAAVASAPEANEADSMTPYWERGIHAGGGLEILSHASPELREELAALPVLGRVHRATVRQSSDRSGVLALTRLVQDALEQAQIDAGLIDPPFAFNDAPDDEAARMSSRGETCSAIVHNAGSVDMAGGSLAALGSALYYFNIDLSPVDEDAVLNMVTRVGDAGRAAGMAQLAFALVYAAQNAAPALCSEFMHDNGVAVSFVMPATAADT</sequence>
<evidence type="ECO:0000313" key="2">
    <source>
        <dbReference type="EMBL" id="OWW19073.1"/>
    </source>
</evidence>
<dbReference type="EMBL" id="LSTO01000001">
    <property type="protein sequence ID" value="OWW19073.1"/>
    <property type="molecule type" value="Genomic_DNA"/>
</dbReference>
<protein>
    <submittedName>
        <fullName evidence="2">Uncharacterized protein</fullName>
    </submittedName>
</protein>
<dbReference type="Proteomes" id="UP000197535">
    <property type="component" value="Unassembled WGS sequence"/>
</dbReference>
<name>A0A254TEV2_9BURK</name>
<dbReference type="OrthoDB" id="8578183at2"/>
<accession>A0A254TEV2</accession>
<gene>
    <name evidence="2" type="ORF">AYR66_05770</name>
</gene>
<keyword evidence="1" id="KW-0472">Membrane</keyword>